<dbReference type="EMBL" id="MWML01000014">
    <property type="protein sequence ID" value="TCG09263.1"/>
    <property type="molecule type" value="Genomic_DNA"/>
</dbReference>
<sequence>MRKVQRFTTSPACNVPLWDDFASDKRMLDGRAMNSAVKVREVWRIFGTDHVSNFGHRFTQCPADVTLKKSARVPITEVAANRYRFSIAVTHEKYKDLDMTRTIDTAYTRPTPLSIRMASVIFPVLVEHAKKRQLITYGGLAGQARHAHPDNREVQHMIPVSMGRKLDVVRTYCLKNQLPDLASIAINQETRNTGLSYVDKLNAPKRQQEVFTFDWESRAVEFDEHLVQENRRTKKLVKRREDVARKVMREYYVAHKPDLPADIVNYREQILVHLGNGHDAEDAFEMALRT</sequence>
<accession>A0A4R0XFH3</accession>
<evidence type="ECO:0000313" key="1">
    <source>
        <dbReference type="EMBL" id="TCG09263.1"/>
    </source>
</evidence>
<dbReference type="Proteomes" id="UP000294200">
    <property type="component" value="Unassembled WGS sequence"/>
</dbReference>
<proteinExistence type="predicted"/>
<keyword evidence="2" id="KW-1185">Reference proteome</keyword>
<dbReference type="AlphaFoldDB" id="A0A4R0XFH3"/>
<name>A0A4R0XFH3_9BURK</name>
<organism evidence="1 2">
    <name type="scientific">Paraburkholderia steynii</name>
    <dbReference type="NCBI Taxonomy" id="1245441"/>
    <lineage>
        <taxon>Bacteria</taxon>
        <taxon>Pseudomonadati</taxon>
        <taxon>Pseudomonadota</taxon>
        <taxon>Betaproteobacteria</taxon>
        <taxon>Burkholderiales</taxon>
        <taxon>Burkholderiaceae</taxon>
        <taxon>Paraburkholderia</taxon>
    </lineage>
</organism>
<gene>
    <name evidence="1" type="ORF">BZM27_06355</name>
</gene>
<comment type="caution">
    <text evidence="1">The sequence shown here is derived from an EMBL/GenBank/DDBJ whole genome shotgun (WGS) entry which is preliminary data.</text>
</comment>
<evidence type="ECO:0000313" key="2">
    <source>
        <dbReference type="Proteomes" id="UP000294200"/>
    </source>
</evidence>
<protein>
    <submittedName>
        <fullName evidence="1">Uncharacterized protein</fullName>
    </submittedName>
</protein>
<reference evidence="1 2" key="1">
    <citation type="submission" date="2017-02" db="EMBL/GenBank/DDBJ databases">
        <title>Paraburkholderia sophoroidis sp. nov. and Paraburkholderia steynii sp. nov. rhizobial symbionts of the fynbos legume Hypocalyptus sophoroides.</title>
        <authorList>
            <person name="Steenkamp E.T."/>
            <person name="Beukes C.W."/>
            <person name="Van Zyl E."/>
            <person name="Avontuur J."/>
            <person name="Chan W.Y."/>
            <person name="Hassen A."/>
            <person name="Palmer M."/>
            <person name="Mthombeni L."/>
            <person name="Phalane F."/>
            <person name="Sereme K."/>
            <person name="Venter S.N."/>
        </authorList>
    </citation>
    <scope>NUCLEOTIDE SEQUENCE [LARGE SCALE GENOMIC DNA]</scope>
    <source>
        <strain evidence="1 2">HC1.1ba</strain>
    </source>
</reference>